<accession>A0A8J3Z201</accession>
<dbReference type="AlphaFoldDB" id="A0A8J3Z201"/>
<sequence length="152" mass="16103">MRNESGRIIRRLLAAAALLLGIATAALAMPGAATAASTADVPGPKTLVANRVELVRTGGFTGIPQTWTVDAEHFGEPGARLLALVSTPEYLALKPLYGPKNPCCDFFIYTVTVTYDGGFTKVVRTSELATDEPELLTKVILLTQRIGSSPES</sequence>
<evidence type="ECO:0000313" key="3">
    <source>
        <dbReference type="Proteomes" id="UP000612585"/>
    </source>
</evidence>
<keyword evidence="1" id="KW-0732">Signal</keyword>
<dbReference type="RefSeq" id="WP_203993901.1">
    <property type="nucleotide sequence ID" value="NZ_BOPG01000023.1"/>
</dbReference>
<feature type="chain" id="PRO_5039534264" evidence="1">
    <location>
        <begin position="29"/>
        <end position="152"/>
    </location>
</feature>
<proteinExistence type="predicted"/>
<evidence type="ECO:0000256" key="1">
    <source>
        <dbReference type="SAM" id="SignalP"/>
    </source>
</evidence>
<reference evidence="2" key="1">
    <citation type="submission" date="2021-01" db="EMBL/GenBank/DDBJ databases">
        <title>Whole genome shotgun sequence of Virgisporangium aurantiacum NBRC 16421.</title>
        <authorList>
            <person name="Komaki H."/>
            <person name="Tamura T."/>
        </authorList>
    </citation>
    <scope>NUCLEOTIDE SEQUENCE</scope>
    <source>
        <strain evidence="2">NBRC 16421</strain>
    </source>
</reference>
<feature type="signal peptide" evidence="1">
    <location>
        <begin position="1"/>
        <end position="28"/>
    </location>
</feature>
<gene>
    <name evidence="2" type="ORF">Vau01_036350</name>
</gene>
<name>A0A8J3Z201_9ACTN</name>
<keyword evidence="3" id="KW-1185">Reference proteome</keyword>
<organism evidence="2 3">
    <name type="scientific">Virgisporangium aurantiacum</name>
    <dbReference type="NCBI Taxonomy" id="175570"/>
    <lineage>
        <taxon>Bacteria</taxon>
        <taxon>Bacillati</taxon>
        <taxon>Actinomycetota</taxon>
        <taxon>Actinomycetes</taxon>
        <taxon>Micromonosporales</taxon>
        <taxon>Micromonosporaceae</taxon>
        <taxon>Virgisporangium</taxon>
    </lineage>
</organism>
<dbReference type="Proteomes" id="UP000612585">
    <property type="component" value="Unassembled WGS sequence"/>
</dbReference>
<dbReference type="EMBL" id="BOPG01000023">
    <property type="protein sequence ID" value="GIJ56119.1"/>
    <property type="molecule type" value="Genomic_DNA"/>
</dbReference>
<evidence type="ECO:0000313" key="2">
    <source>
        <dbReference type="EMBL" id="GIJ56119.1"/>
    </source>
</evidence>
<comment type="caution">
    <text evidence="2">The sequence shown here is derived from an EMBL/GenBank/DDBJ whole genome shotgun (WGS) entry which is preliminary data.</text>
</comment>
<protein>
    <submittedName>
        <fullName evidence="2">Uncharacterized protein</fullName>
    </submittedName>
</protein>